<protein>
    <submittedName>
        <fullName evidence="1">Uncharacterized protein</fullName>
    </submittedName>
</protein>
<gene>
    <name evidence="1" type="ORF">METZ01_LOCUS145147</name>
</gene>
<sequence>MNYRFYRQFILLGLTLFLFGCAKKSTHSEFSIPPINYKSNQVNFSEFAGTKECKSCHPDIFSQWASSTHGNAGGPPTNERVIAPFNGDPIQFADATVFPEKKDGVYQFRLIDNISNNVEIIRIEAVVGGGFIYGGGTQTFFAQYPDGTYRFLPFDYSESESSWFVQLTSNEEWVKVTPEIGLDDLYNWPAHRVLGEIENLSNCQQCHGSQIIGAKVGEKYQVEFTSLAVNCES</sequence>
<proteinExistence type="predicted"/>
<dbReference type="EMBL" id="UINC01022514">
    <property type="protein sequence ID" value="SVA92293.1"/>
    <property type="molecule type" value="Genomic_DNA"/>
</dbReference>
<accession>A0A381ZU67</accession>
<feature type="non-terminal residue" evidence="1">
    <location>
        <position position="233"/>
    </location>
</feature>
<dbReference type="Gene3D" id="1.10.1130.10">
    <property type="entry name" value="Flavocytochrome C3, Chain A"/>
    <property type="match status" value="1"/>
</dbReference>
<evidence type="ECO:0000313" key="1">
    <source>
        <dbReference type="EMBL" id="SVA92293.1"/>
    </source>
</evidence>
<dbReference type="InterPro" id="IPR036280">
    <property type="entry name" value="Multihaem_cyt_sf"/>
</dbReference>
<reference evidence="1" key="1">
    <citation type="submission" date="2018-05" db="EMBL/GenBank/DDBJ databases">
        <authorList>
            <person name="Lanie J.A."/>
            <person name="Ng W.-L."/>
            <person name="Kazmierczak K.M."/>
            <person name="Andrzejewski T.M."/>
            <person name="Davidsen T.M."/>
            <person name="Wayne K.J."/>
            <person name="Tettelin H."/>
            <person name="Glass J.I."/>
            <person name="Rusch D."/>
            <person name="Podicherti R."/>
            <person name="Tsui H.-C.T."/>
            <person name="Winkler M.E."/>
        </authorList>
    </citation>
    <scope>NUCLEOTIDE SEQUENCE</scope>
</reference>
<name>A0A381ZU67_9ZZZZ</name>
<dbReference type="PROSITE" id="PS51257">
    <property type="entry name" value="PROKAR_LIPOPROTEIN"/>
    <property type="match status" value="1"/>
</dbReference>
<dbReference type="AlphaFoldDB" id="A0A381ZU67"/>
<dbReference type="SUPFAM" id="SSF48695">
    <property type="entry name" value="Multiheme cytochromes"/>
    <property type="match status" value="1"/>
</dbReference>
<organism evidence="1">
    <name type="scientific">marine metagenome</name>
    <dbReference type="NCBI Taxonomy" id="408172"/>
    <lineage>
        <taxon>unclassified sequences</taxon>
        <taxon>metagenomes</taxon>
        <taxon>ecological metagenomes</taxon>
    </lineage>
</organism>